<dbReference type="AlphaFoldDB" id="A0AAF0YPY9"/>
<comment type="similarity">
    <text evidence="2">Belongs to the RmuC family.</text>
</comment>
<evidence type="ECO:0000256" key="5">
    <source>
        <dbReference type="SAM" id="MobiDB-lite"/>
    </source>
</evidence>
<dbReference type="Proteomes" id="UP000234560">
    <property type="component" value="Chromosome"/>
</dbReference>
<gene>
    <name evidence="7" type="ORF">CYJ47_08125</name>
</gene>
<protein>
    <submittedName>
        <fullName evidence="7">DNA recombination protein RmuC</fullName>
    </submittedName>
</protein>
<feature type="region of interest" description="Disordered" evidence="5">
    <location>
        <begin position="321"/>
        <end position="375"/>
    </location>
</feature>
<dbReference type="GO" id="GO:0006310">
    <property type="term" value="P:DNA recombination"/>
    <property type="evidence" value="ECO:0007669"/>
    <property type="project" value="UniProtKB-KW"/>
</dbReference>
<comment type="function">
    <text evidence="1">Involved in DNA recombination.</text>
</comment>
<evidence type="ECO:0000256" key="3">
    <source>
        <dbReference type="ARBA" id="ARBA00023054"/>
    </source>
</evidence>
<reference evidence="7" key="2">
    <citation type="submission" date="2023-10" db="EMBL/GenBank/DDBJ databases">
        <authorList>
            <person name="Choi B."/>
        </authorList>
    </citation>
    <scope>NUCLEOTIDE SEQUENCE</scope>
    <source>
        <strain evidence="7">UMB0763</strain>
    </source>
</reference>
<evidence type="ECO:0000256" key="6">
    <source>
        <dbReference type="SAM" id="Phobius"/>
    </source>
</evidence>
<evidence type="ECO:0000313" key="7">
    <source>
        <dbReference type="EMBL" id="WOT01247.1"/>
    </source>
</evidence>
<feature type="compositionally biased region" description="Polar residues" evidence="5">
    <location>
        <begin position="359"/>
        <end position="375"/>
    </location>
</feature>
<reference evidence="7" key="1">
    <citation type="submission" date="2017-12" db="EMBL/GenBank/DDBJ databases">
        <authorList>
            <person name="Thomas-White K."/>
            <person name="Wolfe A.J."/>
        </authorList>
    </citation>
    <scope>NUCLEOTIDE SEQUENCE</scope>
    <source>
        <strain evidence="7">UMB0763</strain>
    </source>
</reference>
<dbReference type="InterPro" id="IPR003798">
    <property type="entry name" value="DNA_recombination_RmuC"/>
</dbReference>
<dbReference type="PANTHER" id="PTHR30563:SF0">
    <property type="entry name" value="DNA RECOMBINATION PROTEIN RMUC"/>
    <property type="match status" value="1"/>
</dbReference>
<evidence type="ECO:0000256" key="4">
    <source>
        <dbReference type="ARBA" id="ARBA00023172"/>
    </source>
</evidence>
<keyword evidence="3" id="KW-0175">Coiled coil</keyword>
<evidence type="ECO:0000313" key="8">
    <source>
        <dbReference type="Proteomes" id="UP000234560"/>
    </source>
</evidence>
<keyword evidence="6" id="KW-0812">Transmembrane</keyword>
<evidence type="ECO:0000256" key="2">
    <source>
        <dbReference type="ARBA" id="ARBA00009840"/>
    </source>
</evidence>
<name>A0AAF0YPY9_9CORY</name>
<keyword evidence="4" id="KW-0233">DNA recombination</keyword>
<sequence>MTATGLILLLVGVVIGIFVGFFLRDRQTATRDSVQPQLPTAEQLATAMDGISSRLHALDVSRAETFARLNQEMQHLTQTSLALAGKTDKLLTTLGGPGLRGQWGEMQLQRVVELSGMMKHCDFDTQVSTTTQGLRKRPDLVIHLSGGRDIIVDSKVPLSAYTDALEVTDPEEQAGYLRRHAYLVRQHVSQLAAKDYVRSFTRTPEFVVMFIPADSFLDAALKCDSELLEFAFDHNVIIATPSTLMALLRTVALGWQSADVEEKAAEIHALGKQLYRRLSTLNDHYARLGGLLDKTVEQYNATIGSMESRVQVTARKLADLDLDSGGTQGELPAVSPVDRRPRHLSPYGDQASITPREFGTSNPSGTQYHSMDSEQ</sequence>
<dbReference type="PANTHER" id="PTHR30563">
    <property type="entry name" value="DNA RECOMBINATION PROTEIN RMUC"/>
    <property type="match status" value="1"/>
</dbReference>
<accession>A0AAF0YPY9</accession>
<feature type="transmembrane region" description="Helical" evidence="6">
    <location>
        <begin position="6"/>
        <end position="23"/>
    </location>
</feature>
<keyword evidence="6" id="KW-0472">Membrane</keyword>
<dbReference type="KEGG" id="cpyr:CYJ47_08125"/>
<organism evidence="7 8">
    <name type="scientific">Corynebacterium pyruviciproducens</name>
    <dbReference type="NCBI Taxonomy" id="598660"/>
    <lineage>
        <taxon>Bacteria</taxon>
        <taxon>Bacillati</taxon>
        <taxon>Actinomycetota</taxon>
        <taxon>Actinomycetes</taxon>
        <taxon>Mycobacteriales</taxon>
        <taxon>Corynebacteriaceae</taxon>
        <taxon>Corynebacterium</taxon>
    </lineage>
</organism>
<dbReference type="EMBL" id="CP136958">
    <property type="protein sequence ID" value="WOT01247.1"/>
    <property type="molecule type" value="Genomic_DNA"/>
</dbReference>
<dbReference type="RefSeq" id="WP_101678120.1">
    <property type="nucleotide sequence ID" value="NZ_CAMIHY010000029.1"/>
</dbReference>
<keyword evidence="6" id="KW-1133">Transmembrane helix</keyword>
<proteinExistence type="inferred from homology"/>
<evidence type="ECO:0000256" key="1">
    <source>
        <dbReference type="ARBA" id="ARBA00003416"/>
    </source>
</evidence>
<dbReference type="Pfam" id="PF02646">
    <property type="entry name" value="RmuC"/>
    <property type="match status" value="1"/>
</dbReference>